<comment type="caution">
    <text evidence="2">The sequence shown here is derived from an EMBL/GenBank/DDBJ whole genome shotgun (WGS) entry which is preliminary data.</text>
</comment>
<name>A0A147HSZ4_9SPHN</name>
<dbReference type="STRING" id="33051.SB4_16890"/>
<proteinExistence type="predicted"/>
<protein>
    <recommendedName>
        <fullName evidence="4">Tat pathway signal protein</fullName>
    </recommendedName>
</protein>
<dbReference type="PANTHER" id="PTHR33361">
    <property type="entry name" value="GLR0591 PROTEIN"/>
    <property type="match status" value="1"/>
</dbReference>
<accession>A0A147HSZ4</accession>
<feature type="chain" id="PRO_5007547912" description="Tat pathway signal protein" evidence="1">
    <location>
        <begin position="21"/>
        <end position="404"/>
    </location>
</feature>
<evidence type="ECO:0000256" key="1">
    <source>
        <dbReference type="SAM" id="SignalP"/>
    </source>
</evidence>
<dbReference type="InterPro" id="IPR010281">
    <property type="entry name" value="DUF885"/>
</dbReference>
<dbReference type="Pfam" id="PF05960">
    <property type="entry name" value="DUF885"/>
    <property type="match status" value="1"/>
</dbReference>
<evidence type="ECO:0000313" key="2">
    <source>
        <dbReference type="EMBL" id="KTT67897.1"/>
    </source>
</evidence>
<dbReference type="PANTHER" id="PTHR33361:SF2">
    <property type="entry name" value="DUF885 DOMAIN-CONTAINING PROTEIN"/>
    <property type="match status" value="1"/>
</dbReference>
<dbReference type="PATRIC" id="fig|33051.3.peg.834"/>
<dbReference type="AlphaFoldDB" id="A0A147HSZ4"/>
<sequence length="404" mass="43390">MMLRRQVLAALGTGAASALAAPVFARTDDDQTIGAALDTAATLPAAQALDLLAPLSAAGASTGRRLDLQAARAGLAIDVALTTASDAATRFSLQTQRVAGNDARLDVVARDLAAAKAALDARATRLFDRLGIAGGTTGARFEALWRDPRWLFADDAAGRKAAVAAMRATLATIRPQMPRLIGPLPAACLSVDVRPLDAAEIAAGKGGYRILPAPGVQGLYVVDLKDIRRRPRFSLPSVVAHELLPGHMAQMPLEALAHPHPLRLRYAAGFSEGWGVYAEMLMADAGLFSDPATMLGHIHWMLFRVTRGLADLAMNAHGTPPDQALVTMRETMGEPAYFAPFASDIARIAKDPAIRAAEAWLPLRLERLRPRRRILWSTYHAALLRWGRVRSEQITALPRYTSVF</sequence>
<evidence type="ECO:0000313" key="3">
    <source>
        <dbReference type="Proteomes" id="UP000072867"/>
    </source>
</evidence>
<feature type="signal peptide" evidence="1">
    <location>
        <begin position="1"/>
        <end position="20"/>
    </location>
</feature>
<evidence type="ECO:0008006" key="4">
    <source>
        <dbReference type="Google" id="ProtNLM"/>
    </source>
</evidence>
<keyword evidence="1" id="KW-0732">Signal</keyword>
<dbReference type="Proteomes" id="UP000072867">
    <property type="component" value="Unassembled WGS sequence"/>
</dbReference>
<dbReference type="RefSeq" id="WP_058734580.1">
    <property type="nucleotide sequence ID" value="NZ_LDTD01000142.1"/>
</dbReference>
<dbReference type="EMBL" id="LDTD01000142">
    <property type="protein sequence ID" value="KTT67897.1"/>
    <property type="molecule type" value="Genomic_DNA"/>
</dbReference>
<reference evidence="2 3" key="1">
    <citation type="journal article" date="2016" name="Front. Microbiol.">
        <title>Genomic Resource of Rice Seed Associated Bacteria.</title>
        <authorList>
            <person name="Midha S."/>
            <person name="Bansal K."/>
            <person name="Sharma S."/>
            <person name="Kumar N."/>
            <person name="Patil P.P."/>
            <person name="Chaudhry V."/>
            <person name="Patil P.B."/>
        </authorList>
    </citation>
    <scope>NUCLEOTIDE SEQUENCE [LARGE SCALE GENOMIC DNA]</scope>
    <source>
        <strain evidence="2 3">NS319</strain>
    </source>
</reference>
<gene>
    <name evidence="2" type="ORF">NS319_16455</name>
</gene>
<organism evidence="2 3">
    <name type="scientific">Sphingomonas sanguinis</name>
    <dbReference type="NCBI Taxonomy" id="33051"/>
    <lineage>
        <taxon>Bacteria</taxon>
        <taxon>Pseudomonadati</taxon>
        <taxon>Pseudomonadota</taxon>
        <taxon>Alphaproteobacteria</taxon>
        <taxon>Sphingomonadales</taxon>
        <taxon>Sphingomonadaceae</taxon>
        <taxon>Sphingomonas</taxon>
    </lineage>
</organism>